<dbReference type="OrthoDB" id="9811483at2"/>
<evidence type="ECO:0000256" key="2">
    <source>
        <dbReference type="ARBA" id="ARBA00022692"/>
    </source>
</evidence>
<evidence type="ECO:0000256" key="1">
    <source>
        <dbReference type="ARBA" id="ARBA00004141"/>
    </source>
</evidence>
<dbReference type="InterPro" id="IPR023908">
    <property type="entry name" value="xxxLxxG_rpt"/>
</dbReference>
<dbReference type="InterPro" id="IPR017500">
    <property type="entry name" value="Phage_infect_YhgE_N"/>
</dbReference>
<keyword evidence="3 6" id="KW-1133">Transmembrane helix</keyword>
<accession>A0A3A9KLR1</accession>
<evidence type="ECO:0000256" key="3">
    <source>
        <dbReference type="ARBA" id="ARBA00022989"/>
    </source>
</evidence>
<dbReference type="Proteomes" id="UP000281498">
    <property type="component" value="Unassembled WGS sequence"/>
</dbReference>
<dbReference type="InterPro" id="IPR051328">
    <property type="entry name" value="T7SS_ABC-Transporter"/>
</dbReference>
<feature type="transmembrane region" description="Helical" evidence="6">
    <location>
        <begin position="834"/>
        <end position="856"/>
    </location>
</feature>
<organism evidence="8 9">
    <name type="scientific">Salipaludibacillus neizhouensis</name>
    <dbReference type="NCBI Taxonomy" id="885475"/>
    <lineage>
        <taxon>Bacteria</taxon>
        <taxon>Bacillati</taxon>
        <taxon>Bacillota</taxon>
        <taxon>Bacilli</taxon>
        <taxon>Bacillales</taxon>
        <taxon>Bacillaceae</taxon>
    </lineage>
</organism>
<dbReference type="GO" id="GO:0016020">
    <property type="term" value="C:membrane"/>
    <property type="evidence" value="ECO:0007669"/>
    <property type="project" value="UniProtKB-SubCell"/>
</dbReference>
<dbReference type="Gene3D" id="1.10.287.950">
    <property type="entry name" value="Methyl-accepting chemotaxis protein"/>
    <property type="match status" value="3"/>
</dbReference>
<comment type="subcellular location">
    <subcellularLocation>
        <location evidence="1">Membrane</location>
        <topology evidence="1">Multi-pass membrane protein</topology>
    </subcellularLocation>
</comment>
<keyword evidence="4 6" id="KW-0472">Membrane</keyword>
<keyword evidence="2 6" id="KW-0812">Transmembrane</keyword>
<dbReference type="Gene3D" id="3.40.1710.10">
    <property type="entry name" value="abc type-2 transporter like domain"/>
    <property type="match status" value="1"/>
</dbReference>
<feature type="region of interest" description="Disordered" evidence="5">
    <location>
        <begin position="698"/>
        <end position="722"/>
    </location>
</feature>
<dbReference type="InterPro" id="IPR017501">
    <property type="entry name" value="Phage_infect_YhgE_C"/>
</dbReference>
<feature type="transmembrane region" description="Helical" evidence="6">
    <location>
        <begin position="933"/>
        <end position="952"/>
    </location>
</feature>
<evidence type="ECO:0000259" key="7">
    <source>
        <dbReference type="Pfam" id="PF12698"/>
    </source>
</evidence>
<sequence length="1024" mass="110457">MNQWIKSYFSLCKMLLKKDDIDMNMVKSEWRMLLQNPRMLLVVFGLLFIPMVYASLFLIGSWDPYKNIDQLPVAVVNEDVEANYEDSTLRVGQELIENLEDNDNLGWHIVDRDNAMDGLDNGDYYMTVIIPDNFSRNAASVLSDNPEEMKLEYYTSDGRSFMAANISQTAAESLKQEIAKSVTHQYTVALFDQLGSIGDGFQDAVDGTTDLKDGNRELSDNLAILSDSTLTFEDGLASAEEGSEEIALNVGDVIDGSQELAEAVQSYTSGVFTLQEGLFQYVDGSSELNAGVNEYVNGVAQLNNGIFQYTSGVDELDQGIQGYTSSMSTVNNGFKQYVKGVYSLEEGMEEQKKGVAALASRNETLQDGSTQLTKGTIQLVDSMTQVENGAHSLEEQSQTYFDSVEQLANGSANLQASIQEVAGSIEGVPQQADQLVTGLEQLQETLDQASTVSVDTAIVEESLSLVKNEVASLKDQLENTEVATMGTEWIDNSGVDLTEEQSEQLKTAFADSKPESSKVTTTALSESLSSLSTSITEIQGIQNDLPEQDLTELIKGAESLKSGYDELKTVFSSEGNGSLQAGASQLSVGLHSLNENSSSLSTGIGEVAAGVSQLHDGASDLQSGTTSLSGGIEQYTGGVDQLKEASSQLQEGTSRLSSKSNDLLEGSQKLEDAGNELSSGSSQLTQGSSTLTHGMEELMSSGSDLNSGANQLVESGEDLQEGSEQLITNNDELNNGAQQIANGVPQLETAIWSLNSGINELYLGANDLSSGSSELYDGSKQLLSGTEELASSLEDGANDISNVNRDDENATMFSSPTSLIANEVTSLPNYGYGMAPYMMAVSLFLGAVIFCILVPVGRPSMHPTSGISWWFSKFSLLFIVSVLQAVIMVSIVLMIGIEPQSIMQLFMVAIVSSLAFMAIVQFFSVVFGNPGRFIVLVIMVLQLTASGGTFPVELLNSFFQTISPFLPMTHSIEAYREAISIGGTITTEMISLLSYFVLFHLGTFMFFTIKSRKGRSVEQEELSL</sequence>
<protein>
    <recommendedName>
        <fullName evidence="7">ABC-2 type transporter transmembrane domain-containing protein</fullName>
    </recommendedName>
</protein>
<dbReference type="NCBIfam" id="TIGR03061">
    <property type="entry name" value="pip_yhgE_Nterm"/>
    <property type="match status" value="1"/>
</dbReference>
<evidence type="ECO:0000256" key="6">
    <source>
        <dbReference type="SAM" id="Phobius"/>
    </source>
</evidence>
<evidence type="ECO:0000256" key="5">
    <source>
        <dbReference type="SAM" id="MobiDB-lite"/>
    </source>
</evidence>
<reference evidence="8 9" key="1">
    <citation type="submission" date="2017-10" db="EMBL/GenBank/DDBJ databases">
        <title>Bacillus sp. nov., a halophilic bacterium isolated from a Keqin Lake.</title>
        <authorList>
            <person name="Wang H."/>
        </authorList>
    </citation>
    <scope>NUCLEOTIDE SEQUENCE [LARGE SCALE GENOMIC DNA]</scope>
    <source>
        <strain evidence="8 9">KCTC 13187</strain>
    </source>
</reference>
<proteinExistence type="predicted"/>
<feature type="transmembrane region" description="Helical" evidence="6">
    <location>
        <begin position="989"/>
        <end position="1009"/>
    </location>
</feature>
<dbReference type="InterPro" id="IPR013525">
    <property type="entry name" value="ABC2_TM"/>
</dbReference>
<dbReference type="PANTHER" id="PTHR43077">
    <property type="entry name" value="TRANSPORT PERMEASE YVFS-RELATED"/>
    <property type="match status" value="1"/>
</dbReference>
<comment type="caution">
    <text evidence="8">The sequence shown here is derived from an EMBL/GenBank/DDBJ whole genome shotgun (WGS) entry which is preliminary data.</text>
</comment>
<feature type="transmembrane region" description="Helical" evidence="6">
    <location>
        <begin position="876"/>
        <end position="897"/>
    </location>
</feature>
<dbReference type="NCBIfam" id="TIGR03057">
    <property type="entry name" value="xxxLxxG_by_4"/>
    <property type="match status" value="1"/>
</dbReference>
<name>A0A3A9KLR1_9BACI</name>
<feature type="domain" description="ABC-2 type transporter transmembrane" evidence="7">
    <location>
        <begin position="44"/>
        <end position="181"/>
    </location>
</feature>
<feature type="domain" description="ABC-2 type transporter transmembrane" evidence="7">
    <location>
        <begin position="780"/>
        <end position="999"/>
    </location>
</feature>
<gene>
    <name evidence="8" type="ORF">CR203_19040</name>
</gene>
<dbReference type="AlphaFoldDB" id="A0A3A9KLR1"/>
<evidence type="ECO:0000256" key="4">
    <source>
        <dbReference type="ARBA" id="ARBA00023136"/>
    </source>
</evidence>
<dbReference type="Pfam" id="PF12698">
    <property type="entry name" value="ABC2_membrane_3"/>
    <property type="match status" value="2"/>
</dbReference>
<dbReference type="GO" id="GO:0140359">
    <property type="term" value="F:ABC-type transporter activity"/>
    <property type="evidence" value="ECO:0007669"/>
    <property type="project" value="InterPro"/>
</dbReference>
<feature type="transmembrane region" description="Helical" evidence="6">
    <location>
        <begin position="903"/>
        <end position="926"/>
    </location>
</feature>
<dbReference type="NCBIfam" id="TIGR03062">
    <property type="entry name" value="pip_yhgE_Cterm"/>
    <property type="match status" value="1"/>
</dbReference>
<dbReference type="EMBL" id="PDOE01000012">
    <property type="protein sequence ID" value="RKL65746.1"/>
    <property type="molecule type" value="Genomic_DNA"/>
</dbReference>
<keyword evidence="9" id="KW-1185">Reference proteome</keyword>
<evidence type="ECO:0000313" key="9">
    <source>
        <dbReference type="Proteomes" id="UP000281498"/>
    </source>
</evidence>
<evidence type="ECO:0000313" key="8">
    <source>
        <dbReference type="EMBL" id="RKL65746.1"/>
    </source>
</evidence>
<dbReference type="SUPFAM" id="SSF58104">
    <property type="entry name" value="Methyl-accepting chemotaxis protein (MCP) signaling domain"/>
    <property type="match status" value="2"/>
</dbReference>
<feature type="compositionally biased region" description="Polar residues" evidence="5">
    <location>
        <begin position="700"/>
        <end position="713"/>
    </location>
</feature>
<dbReference type="PANTHER" id="PTHR43077:SF5">
    <property type="entry name" value="PHAGE INFECTION PROTEIN"/>
    <property type="match status" value="1"/>
</dbReference>